<dbReference type="Proteomes" id="UP000293519">
    <property type="component" value="Unassembled WGS sequence"/>
</dbReference>
<comment type="caution">
    <text evidence="2">The sequence shown here is derived from an EMBL/GenBank/DDBJ whole genome shotgun (WGS) entry which is preliminary data.</text>
</comment>
<name>A0A4Q7LY81_9MICO</name>
<protein>
    <submittedName>
        <fullName evidence="2">Uncharacterized protein</fullName>
    </submittedName>
</protein>
<organism evidence="2 3">
    <name type="scientific">Microcella putealis</name>
    <dbReference type="NCBI Taxonomy" id="337005"/>
    <lineage>
        <taxon>Bacteria</taxon>
        <taxon>Bacillati</taxon>
        <taxon>Actinomycetota</taxon>
        <taxon>Actinomycetes</taxon>
        <taxon>Micrococcales</taxon>
        <taxon>Microbacteriaceae</taxon>
        <taxon>Microcella</taxon>
    </lineage>
</organism>
<dbReference type="AlphaFoldDB" id="A0A4Q7LY81"/>
<proteinExistence type="predicted"/>
<dbReference type="EMBL" id="SGWW01000001">
    <property type="protein sequence ID" value="RZS59427.1"/>
    <property type="molecule type" value="Genomic_DNA"/>
</dbReference>
<gene>
    <name evidence="2" type="ORF">EV141_0653</name>
</gene>
<keyword evidence="3" id="KW-1185">Reference proteome</keyword>
<evidence type="ECO:0000313" key="2">
    <source>
        <dbReference type="EMBL" id="RZS59427.1"/>
    </source>
</evidence>
<reference evidence="2 3" key="1">
    <citation type="journal article" date="2015" name="Stand. Genomic Sci.">
        <title>Genomic Encyclopedia of Bacterial and Archaeal Type Strains, Phase III: the genomes of soil and plant-associated and newly described type strains.</title>
        <authorList>
            <person name="Whitman W.B."/>
            <person name="Woyke T."/>
            <person name="Klenk H.P."/>
            <person name="Zhou Y."/>
            <person name="Lilburn T.G."/>
            <person name="Beck B.J."/>
            <person name="De Vos P."/>
            <person name="Vandamme P."/>
            <person name="Eisen J.A."/>
            <person name="Garrity G."/>
            <person name="Hugenholtz P."/>
            <person name="Kyrpides N.C."/>
        </authorList>
    </citation>
    <scope>NUCLEOTIDE SEQUENCE [LARGE SCALE GENOMIC DNA]</scope>
    <source>
        <strain evidence="2 3">CV2</strain>
    </source>
</reference>
<feature type="region of interest" description="Disordered" evidence="1">
    <location>
        <begin position="76"/>
        <end position="104"/>
    </location>
</feature>
<evidence type="ECO:0000256" key="1">
    <source>
        <dbReference type="SAM" id="MobiDB-lite"/>
    </source>
</evidence>
<sequence length="104" mass="11147">MMMCPPIGIVFPLQITAPDTVVDLSVCADDCEVYEPSTGQLTNGTWRVMLMSGGPNISITTTDDDGTVRTYELDGVEWTPQDDGPCPGPVETAQIDIRDADPVS</sequence>
<accession>A0A4Q7LY81</accession>
<evidence type="ECO:0000313" key="3">
    <source>
        <dbReference type="Proteomes" id="UP000293519"/>
    </source>
</evidence>